<name>A0A060SYV6_PYCCI</name>
<dbReference type="EMBL" id="CCBP010000453">
    <property type="protein sequence ID" value="CDO77434.1"/>
    <property type="molecule type" value="Genomic_DNA"/>
</dbReference>
<dbReference type="OMA" id="YFQHEIT"/>
<protein>
    <recommendedName>
        <fullName evidence="7">C-CAP/cofactor C-like domain-containing protein</fullName>
    </recommendedName>
</protein>
<comment type="caution">
    <text evidence="8">The sequence shown here is derived from an EMBL/GenBank/DDBJ whole genome shotgun (WGS) entry which is preliminary data.</text>
</comment>
<comment type="subunit">
    <text evidence="5">Supercomplex made of cofactors A to E. Cofactors A and D function by capturing and stabilizing tubulin in a quasi-native conformation. Cofactor E binds to the cofactor D-tubulin complex; interaction with cofactor C then causes the release of tubulin polypeptides that are committed to the native state.</text>
</comment>
<dbReference type="OrthoDB" id="194775at2759"/>
<dbReference type="GO" id="GO:0007023">
    <property type="term" value="P:post-chaperonin tubulin folding pathway"/>
    <property type="evidence" value="ECO:0007669"/>
    <property type="project" value="InterPro"/>
</dbReference>
<dbReference type="PANTHER" id="PTHR15139">
    <property type="entry name" value="TUBULIN FOLDING COFACTOR C"/>
    <property type="match status" value="1"/>
</dbReference>
<evidence type="ECO:0000313" key="8">
    <source>
        <dbReference type="EMBL" id="CDO77434.1"/>
    </source>
</evidence>
<dbReference type="Pfam" id="PF07986">
    <property type="entry name" value="TBCC"/>
    <property type="match status" value="1"/>
</dbReference>
<feature type="domain" description="C-CAP/cofactor C-like" evidence="7">
    <location>
        <begin position="160"/>
        <end position="293"/>
    </location>
</feature>
<keyword evidence="9" id="KW-1185">Reference proteome</keyword>
<evidence type="ECO:0000256" key="3">
    <source>
        <dbReference type="ARBA" id="ARBA00022490"/>
    </source>
</evidence>
<dbReference type="InterPro" id="IPR016098">
    <property type="entry name" value="CAP/MinC_C"/>
</dbReference>
<evidence type="ECO:0000256" key="5">
    <source>
        <dbReference type="ARBA" id="ARBA00026055"/>
    </source>
</evidence>
<accession>A0A060SYV6</accession>
<keyword evidence="4" id="KW-0007">Acetylation</keyword>
<dbReference type="InterPro" id="IPR027684">
    <property type="entry name" value="TBCC"/>
</dbReference>
<dbReference type="InterPro" id="IPR012945">
    <property type="entry name" value="Tubulin-bd_cofactor_C_dom"/>
</dbReference>
<comment type="subcellular location">
    <subcellularLocation>
        <location evidence="1">Cytoplasm</location>
    </subcellularLocation>
</comment>
<dbReference type="GO" id="GO:0015631">
    <property type="term" value="F:tubulin binding"/>
    <property type="evidence" value="ECO:0007669"/>
    <property type="project" value="InterPro"/>
</dbReference>
<dbReference type="InterPro" id="IPR038397">
    <property type="entry name" value="TBCC_N_sf"/>
</dbReference>
<evidence type="ECO:0000259" key="7">
    <source>
        <dbReference type="PROSITE" id="PS51329"/>
    </source>
</evidence>
<dbReference type="HOGENOM" id="CLU_032612_0_0_1"/>
<evidence type="ECO:0000256" key="1">
    <source>
        <dbReference type="ARBA" id="ARBA00004496"/>
    </source>
</evidence>
<evidence type="ECO:0000256" key="4">
    <source>
        <dbReference type="ARBA" id="ARBA00022990"/>
    </source>
</evidence>
<feature type="compositionally biased region" description="Low complexity" evidence="6">
    <location>
        <begin position="106"/>
        <end position="121"/>
    </location>
</feature>
<dbReference type="Gene3D" id="1.20.58.1250">
    <property type="entry name" value="Tubulin Binding Cofactor C, N-terminal domain"/>
    <property type="match status" value="1"/>
</dbReference>
<proteinExistence type="inferred from homology"/>
<reference evidence="8" key="1">
    <citation type="submission" date="2014-01" db="EMBL/GenBank/DDBJ databases">
        <title>The genome of the white-rot fungus Pycnoporus cinnabarinus: a basidiomycete model with a versatile arsenal for lignocellulosic biomass breakdown.</title>
        <authorList>
            <person name="Levasseur A."/>
            <person name="Lomascolo A."/>
            <person name="Ruiz-Duenas F.J."/>
            <person name="Uzan E."/>
            <person name="Piumi F."/>
            <person name="Kues U."/>
            <person name="Ram A.F.J."/>
            <person name="Murat C."/>
            <person name="Haon M."/>
            <person name="Benoit I."/>
            <person name="Arfi Y."/>
            <person name="Chevret D."/>
            <person name="Drula E."/>
            <person name="Kwon M.J."/>
            <person name="Gouret P."/>
            <person name="Lesage-Meessen L."/>
            <person name="Lombard V."/>
            <person name="Mariette J."/>
            <person name="Noirot C."/>
            <person name="Park J."/>
            <person name="Patyshakuliyeva A."/>
            <person name="Wieneger R.A.B."/>
            <person name="Wosten H.A.B."/>
            <person name="Martin F."/>
            <person name="Coutinho P.M."/>
            <person name="de Vries R."/>
            <person name="Martinez A.T."/>
            <person name="Klopp C."/>
            <person name="Pontarotti P."/>
            <person name="Henrissat B."/>
            <person name="Record E."/>
        </authorList>
    </citation>
    <scope>NUCLEOTIDE SEQUENCE [LARGE SCALE GENOMIC DNA]</scope>
    <source>
        <strain evidence="8">BRFM137</strain>
    </source>
</reference>
<dbReference type="Gene3D" id="2.160.20.70">
    <property type="match status" value="1"/>
</dbReference>
<evidence type="ECO:0000256" key="2">
    <source>
        <dbReference type="ARBA" id="ARBA00008848"/>
    </source>
</evidence>
<dbReference type="STRING" id="5643.A0A060SYV6"/>
<dbReference type="GO" id="GO:0005737">
    <property type="term" value="C:cytoplasm"/>
    <property type="evidence" value="ECO:0007669"/>
    <property type="project" value="UniProtKB-SubCell"/>
</dbReference>
<dbReference type="Pfam" id="PF16752">
    <property type="entry name" value="TBCC_N"/>
    <property type="match status" value="1"/>
</dbReference>
<evidence type="ECO:0000313" key="9">
    <source>
        <dbReference type="Proteomes" id="UP000029665"/>
    </source>
</evidence>
<dbReference type="InterPro" id="IPR017901">
    <property type="entry name" value="C-CAP_CF_C-like"/>
</dbReference>
<dbReference type="InterPro" id="IPR031925">
    <property type="entry name" value="TBCC_N"/>
</dbReference>
<comment type="similarity">
    <text evidence="2">Belongs to the TBCC family.</text>
</comment>
<dbReference type="PANTHER" id="PTHR15139:SF0">
    <property type="entry name" value="TUBULIN-SPECIFIC CHAPERONE C"/>
    <property type="match status" value="1"/>
</dbReference>
<dbReference type="Proteomes" id="UP000029665">
    <property type="component" value="Unassembled WGS sequence"/>
</dbReference>
<dbReference type="AlphaFoldDB" id="A0A060SYV6"/>
<dbReference type="GO" id="GO:0007021">
    <property type="term" value="P:tubulin complex assembly"/>
    <property type="evidence" value="ECO:0007669"/>
    <property type="project" value="TreeGrafter"/>
</dbReference>
<dbReference type="PROSITE" id="PS51329">
    <property type="entry name" value="C_CAP_COFACTOR_C"/>
    <property type="match status" value="1"/>
</dbReference>
<keyword evidence="3" id="KW-0963">Cytoplasm</keyword>
<sequence length="336" mass="36742">MAETNHELTQRFYTRFQAVTSDLLAQLEFLRTGSSTSEFVERLAAEQAKLRKELTDAIAFLPGYDQRQCENKLKDIEAQLESLRAATAPKAKFSFKRKAKPATQASTSAPPSNTETTTSPSIVLPKISPVTTLSETKTHTSGLNLSGHDYSYLTISSLSAPWSAASDLTISDLNDCIVNLVPSDANPDVPHDLTFTALHARNITNSVLILPIVSGSALLHDMNNCVIALGSRQFRMHTSTLVDVYISIASNPIIEHCSAIRFANYPSCLRPVSFTDAAQTPTSNYLAVQDFSHIRATPSPNWSALPEDKLISKIEWPLTQRDVAEALPKLLPASSQ</sequence>
<gene>
    <name evidence="8" type="ORF">BN946_scf184857.g41</name>
</gene>
<feature type="region of interest" description="Disordered" evidence="6">
    <location>
        <begin position="94"/>
        <end position="121"/>
    </location>
</feature>
<evidence type="ECO:0000256" key="6">
    <source>
        <dbReference type="SAM" id="MobiDB-lite"/>
    </source>
</evidence>
<organism evidence="8 9">
    <name type="scientific">Pycnoporus cinnabarinus</name>
    <name type="common">Cinnabar-red polypore</name>
    <name type="synonym">Trametes cinnabarina</name>
    <dbReference type="NCBI Taxonomy" id="5643"/>
    <lineage>
        <taxon>Eukaryota</taxon>
        <taxon>Fungi</taxon>
        <taxon>Dikarya</taxon>
        <taxon>Basidiomycota</taxon>
        <taxon>Agaricomycotina</taxon>
        <taxon>Agaricomycetes</taxon>
        <taxon>Polyporales</taxon>
        <taxon>Polyporaceae</taxon>
        <taxon>Trametes</taxon>
    </lineage>
</organism>